<dbReference type="InterPro" id="IPR014284">
    <property type="entry name" value="RNA_pol_sigma-70_dom"/>
</dbReference>
<feature type="domain" description="RNA polymerase sigma factor 70 region 4 type 2" evidence="6">
    <location>
        <begin position="114"/>
        <end position="166"/>
    </location>
</feature>
<dbReference type="InterPro" id="IPR013324">
    <property type="entry name" value="RNA_pol_sigma_r3/r4-like"/>
</dbReference>
<dbReference type="Gene3D" id="1.10.1740.10">
    <property type="match status" value="1"/>
</dbReference>
<dbReference type="NCBIfam" id="TIGR02937">
    <property type="entry name" value="sigma70-ECF"/>
    <property type="match status" value="1"/>
</dbReference>
<dbReference type="SUPFAM" id="SSF88659">
    <property type="entry name" value="Sigma3 and sigma4 domains of RNA polymerase sigma factors"/>
    <property type="match status" value="1"/>
</dbReference>
<feature type="domain" description="RNA polymerase sigma-70 region 2" evidence="5">
    <location>
        <begin position="13"/>
        <end position="83"/>
    </location>
</feature>
<evidence type="ECO:0000313" key="8">
    <source>
        <dbReference type="Proteomes" id="UP000216101"/>
    </source>
</evidence>
<dbReference type="GO" id="GO:0003677">
    <property type="term" value="F:DNA binding"/>
    <property type="evidence" value="ECO:0007669"/>
    <property type="project" value="InterPro"/>
</dbReference>
<keyword evidence="3" id="KW-0731">Sigma factor</keyword>
<evidence type="ECO:0000259" key="6">
    <source>
        <dbReference type="Pfam" id="PF08281"/>
    </source>
</evidence>
<dbReference type="PANTHER" id="PTHR43133">
    <property type="entry name" value="RNA POLYMERASE ECF-TYPE SIGMA FACTO"/>
    <property type="match status" value="1"/>
</dbReference>
<reference evidence="8" key="1">
    <citation type="submission" date="2017-05" db="EMBL/GenBank/DDBJ databases">
        <authorList>
            <person name="Barney B.M."/>
        </authorList>
    </citation>
    <scope>NUCLEOTIDE SEQUENCE [LARGE SCALE GENOMIC DNA]</scope>
    <source>
        <strain evidence="8">PSBB022</strain>
    </source>
</reference>
<dbReference type="AlphaFoldDB" id="A0A266Q704"/>
<dbReference type="InterPro" id="IPR007627">
    <property type="entry name" value="RNA_pol_sigma70_r2"/>
</dbReference>
<dbReference type="GO" id="GO:0006352">
    <property type="term" value="P:DNA-templated transcription initiation"/>
    <property type="evidence" value="ECO:0007669"/>
    <property type="project" value="InterPro"/>
</dbReference>
<dbReference type="InterPro" id="IPR036388">
    <property type="entry name" value="WH-like_DNA-bd_sf"/>
</dbReference>
<dbReference type="RefSeq" id="WP_094983481.1">
    <property type="nucleotide sequence ID" value="NZ_NHNI01000001.1"/>
</dbReference>
<sequence>MSPSVDNSQVADLYQSHHSWLYNWLRRRMGCSHAAADLAQDTFVRILARRNLASSPMQSLQEPRAYLWSIAKGLVIDHLRRRSLEQAYLEALAHLPEACGISPEEQEILLQTLHRIDALLDQLPESVRQAFLLSQIQGLTYAEIAQQMNLSPRTIKRYMQQGFAQCITAMF</sequence>
<keyword evidence="4" id="KW-0804">Transcription</keyword>
<keyword evidence="8" id="KW-1185">Reference proteome</keyword>
<organism evidence="7 8">
    <name type="scientific">Cellvibrio mixtus</name>
    <dbReference type="NCBI Taxonomy" id="39650"/>
    <lineage>
        <taxon>Bacteria</taxon>
        <taxon>Pseudomonadati</taxon>
        <taxon>Pseudomonadota</taxon>
        <taxon>Gammaproteobacteria</taxon>
        <taxon>Cellvibrionales</taxon>
        <taxon>Cellvibrionaceae</taxon>
        <taxon>Cellvibrio</taxon>
    </lineage>
</organism>
<keyword evidence="2" id="KW-0805">Transcription regulation</keyword>
<proteinExistence type="inferred from homology"/>
<dbReference type="Pfam" id="PF08281">
    <property type="entry name" value="Sigma70_r4_2"/>
    <property type="match status" value="1"/>
</dbReference>
<comment type="similarity">
    <text evidence="1">Belongs to the sigma-70 factor family. ECF subfamily.</text>
</comment>
<comment type="caution">
    <text evidence="7">The sequence shown here is derived from an EMBL/GenBank/DDBJ whole genome shotgun (WGS) entry which is preliminary data.</text>
</comment>
<dbReference type="FunFam" id="1.10.1740.10:FF:000009">
    <property type="entry name" value="RNA polymerase sigma factor"/>
    <property type="match status" value="1"/>
</dbReference>
<dbReference type="SUPFAM" id="SSF88946">
    <property type="entry name" value="Sigma2 domain of RNA polymerase sigma factors"/>
    <property type="match status" value="1"/>
</dbReference>
<dbReference type="EMBL" id="NHNI01000001">
    <property type="protein sequence ID" value="OZY85610.1"/>
    <property type="molecule type" value="Genomic_DNA"/>
</dbReference>
<dbReference type="Pfam" id="PF04542">
    <property type="entry name" value="Sigma70_r2"/>
    <property type="match status" value="1"/>
</dbReference>
<dbReference type="GO" id="GO:0016987">
    <property type="term" value="F:sigma factor activity"/>
    <property type="evidence" value="ECO:0007669"/>
    <property type="project" value="UniProtKB-KW"/>
</dbReference>
<evidence type="ECO:0000256" key="3">
    <source>
        <dbReference type="ARBA" id="ARBA00023082"/>
    </source>
</evidence>
<evidence type="ECO:0000256" key="2">
    <source>
        <dbReference type="ARBA" id="ARBA00023015"/>
    </source>
</evidence>
<protein>
    <submittedName>
        <fullName evidence="7">RNA polymerase subunit sigma</fullName>
    </submittedName>
</protein>
<dbReference type="PANTHER" id="PTHR43133:SF63">
    <property type="entry name" value="RNA POLYMERASE SIGMA FACTOR FECI-RELATED"/>
    <property type="match status" value="1"/>
</dbReference>
<evidence type="ECO:0000259" key="5">
    <source>
        <dbReference type="Pfam" id="PF04542"/>
    </source>
</evidence>
<dbReference type="InterPro" id="IPR039425">
    <property type="entry name" value="RNA_pol_sigma-70-like"/>
</dbReference>
<evidence type="ECO:0000256" key="1">
    <source>
        <dbReference type="ARBA" id="ARBA00010641"/>
    </source>
</evidence>
<gene>
    <name evidence="7" type="ORF">CBP51_00725</name>
</gene>
<dbReference type="Proteomes" id="UP000216101">
    <property type="component" value="Unassembled WGS sequence"/>
</dbReference>
<name>A0A266Q704_9GAMM</name>
<dbReference type="CDD" id="cd06171">
    <property type="entry name" value="Sigma70_r4"/>
    <property type="match status" value="1"/>
</dbReference>
<dbReference type="Gene3D" id="1.10.10.10">
    <property type="entry name" value="Winged helix-like DNA-binding domain superfamily/Winged helix DNA-binding domain"/>
    <property type="match status" value="1"/>
</dbReference>
<dbReference type="InterPro" id="IPR013249">
    <property type="entry name" value="RNA_pol_sigma70_r4_t2"/>
</dbReference>
<dbReference type="InterPro" id="IPR013325">
    <property type="entry name" value="RNA_pol_sigma_r2"/>
</dbReference>
<evidence type="ECO:0000256" key="4">
    <source>
        <dbReference type="ARBA" id="ARBA00023163"/>
    </source>
</evidence>
<accession>A0A266Q704</accession>
<dbReference type="NCBIfam" id="NF009180">
    <property type="entry name" value="PRK12528.1"/>
    <property type="match status" value="1"/>
</dbReference>
<evidence type="ECO:0000313" key="7">
    <source>
        <dbReference type="EMBL" id="OZY85610.1"/>
    </source>
</evidence>